<dbReference type="STRING" id="135651.G0N4B6"/>
<dbReference type="eggNOG" id="KOG1075">
    <property type="taxonomic scope" value="Eukaryota"/>
</dbReference>
<dbReference type="PANTHER" id="PTHR33395">
    <property type="entry name" value="TRANSCRIPTASE, PUTATIVE-RELATED-RELATED"/>
    <property type="match status" value="1"/>
</dbReference>
<dbReference type="OrthoDB" id="410104at2759"/>
<organism evidence="4">
    <name type="scientific">Caenorhabditis brenneri</name>
    <name type="common">Nematode worm</name>
    <dbReference type="NCBI Taxonomy" id="135651"/>
    <lineage>
        <taxon>Eukaryota</taxon>
        <taxon>Metazoa</taxon>
        <taxon>Ecdysozoa</taxon>
        <taxon>Nematoda</taxon>
        <taxon>Chromadorea</taxon>
        <taxon>Rhabditida</taxon>
        <taxon>Rhabditina</taxon>
        <taxon>Rhabditomorpha</taxon>
        <taxon>Rhabditoidea</taxon>
        <taxon>Rhabditidae</taxon>
        <taxon>Peloderinae</taxon>
        <taxon>Caenorhabditis</taxon>
    </lineage>
</organism>
<evidence type="ECO:0000256" key="1">
    <source>
        <dbReference type="SAM" id="Coils"/>
    </source>
</evidence>
<dbReference type="HOGENOM" id="CLU_050280_0_0_1"/>
<sequence length="443" mass="49664">MDQSTTRPKTSERVPTIPTPPSTIPITVQSVVLPETITVEDLAKTLVSMATIVQTLQVQNAELINKIGGLEKEVHELRDQHAKSAPTKKTFADIVSKSFSAPAAQVSLLRAAELAQSVETRKSSVIIRNVDLSSDATNDTEFASKVAKECNVTSTCQVFRIPLKNNVPPLIKLQFNSKEEAEKVLKSFDQVKDKLNGCRNSTARPDLTKPELIKYRQSWKQAIKLNNDAKQRIWTSEKLLIWRKEGNSDNYRKISSLLKSELIIEEQSYIEKCLTNGSSKDFFKFINGRYKNNSDIGVLKDGNNDPVNSDYLKAELLSNCFSQVFTIDNETTPSFPTRSAHSIESMSFEPSQIELVLSKLANKCNTTPENIPAIFLKKVCTAIALPLSIIFNESIRISQVPKLWKTAIVKPLFKKGSRTDANNYRPISLTSSLSIWLQIKYEH</sequence>
<dbReference type="EMBL" id="GL379837">
    <property type="protein sequence ID" value="EGT52497.1"/>
    <property type="molecule type" value="Genomic_DNA"/>
</dbReference>
<dbReference type="GO" id="GO:0031012">
    <property type="term" value="C:extracellular matrix"/>
    <property type="evidence" value="ECO:0007669"/>
    <property type="project" value="TreeGrafter"/>
</dbReference>
<protein>
    <recommendedName>
        <fullName evidence="5">Reverse transcriptase domain-containing protein</fullName>
    </recommendedName>
</protein>
<keyword evidence="4" id="KW-1185">Reference proteome</keyword>
<dbReference type="Proteomes" id="UP000008068">
    <property type="component" value="Unassembled WGS sequence"/>
</dbReference>
<feature type="region of interest" description="Disordered" evidence="2">
    <location>
        <begin position="1"/>
        <end position="21"/>
    </location>
</feature>
<dbReference type="PANTHER" id="PTHR33395:SF22">
    <property type="entry name" value="REVERSE TRANSCRIPTASE DOMAIN-CONTAINING PROTEIN"/>
    <property type="match status" value="1"/>
</dbReference>
<dbReference type="AlphaFoldDB" id="G0N4B6"/>
<accession>G0N4B6</accession>
<evidence type="ECO:0000313" key="4">
    <source>
        <dbReference type="Proteomes" id="UP000008068"/>
    </source>
</evidence>
<dbReference type="GO" id="GO:0061343">
    <property type="term" value="P:cell adhesion involved in heart morphogenesis"/>
    <property type="evidence" value="ECO:0007669"/>
    <property type="project" value="TreeGrafter"/>
</dbReference>
<dbReference type="GO" id="GO:0007508">
    <property type="term" value="P:larval heart development"/>
    <property type="evidence" value="ECO:0007669"/>
    <property type="project" value="TreeGrafter"/>
</dbReference>
<reference evidence="4" key="1">
    <citation type="submission" date="2011-07" db="EMBL/GenBank/DDBJ databases">
        <authorList>
            <consortium name="Caenorhabditis brenneri Sequencing and Analysis Consortium"/>
            <person name="Wilson R.K."/>
        </authorList>
    </citation>
    <scope>NUCLEOTIDE SEQUENCE [LARGE SCALE GENOMIC DNA]</scope>
    <source>
        <strain evidence="4">PB2801</strain>
    </source>
</reference>
<evidence type="ECO:0000313" key="3">
    <source>
        <dbReference type="EMBL" id="EGT52497.1"/>
    </source>
</evidence>
<proteinExistence type="predicted"/>
<keyword evidence="1" id="KW-0175">Coiled coil</keyword>
<gene>
    <name evidence="3" type="ORF">CAEBREN_00789</name>
</gene>
<evidence type="ECO:0008006" key="5">
    <source>
        <dbReference type="Google" id="ProtNLM"/>
    </source>
</evidence>
<dbReference type="InParanoid" id="G0N4B6"/>
<feature type="coiled-coil region" evidence="1">
    <location>
        <begin position="53"/>
        <end position="80"/>
    </location>
</feature>
<name>G0N4B6_CAEBE</name>
<evidence type="ECO:0000256" key="2">
    <source>
        <dbReference type="SAM" id="MobiDB-lite"/>
    </source>
</evidence>